<dbReference type="EMBL" id="CADCVL010000372">
    <property type="protein sequence ID" value="CAA9493704.1"/>
    <property type="molecule type" value="Genomic_DNA"/>
</dbReference>
<reference evidence="1" key="1">
    <citation type="submission" date="2020-02" db="EMBL/GenBank/DDBJ databases">
        <authorList>
            <person name="Meier V. D."/>
        </authorList>
    </citation>
    <scope>NUCLEOTIDE SEQUENCE</scope>
    <source>
        <strain evidence="1">AVDCRST_MAG65</strain>
    </source>
</reference>
<accession>A0A6J4SAH6</accession>
<dbReference type="AlphaFoldDB" id="A0A6J4SAH6"/>
<proteinExistence type="predicted"/>
<evidence type="ECO:0000313" key="1">
    <source>
        <dbReference type="EMBL" id="CAA9493704.1"/>
    </source>
</evidence>
<protein>
    <submittedName>
        <fullName evidence="1">Uncharacterized protein</fullName>
    </submittedName>
</protein>
<gene>
    <name evidence="1" type="ORF">AVDCRST_MAG65-2177</name>
</gene>
<sequence>MRGTEGVSTLWYAIMRKQTRGVYIGTMCIRHSPHHASLLQEGWQEVAVDDIRAFDQGD</sequence>
<organism evidence="1">
    <name type="scientific">uncultured Solirubrobacteraceae bacterium</name>
    <dbReference type="NCBI Taxonomy" id="1162706"/>
    <lineage>
        <taxon>Bacteria</taxon>
        <taxon>Bacillati</taxon>
        <taxon>Actinomycetota</taxon>
        <taxon>Thermoleophilia</taxon>
        <taxon>Solirubrobacterales</taxon>
        <taxon>Solirubrobacteraceae</taxon>
        <taxon>environmental samples</taxon>
    </lineage>
</organism>
<name>A0A6J4SAH6_9ACTN</name>